<evidence type="ECO:0000256" key="2">
    <source>
        <dbReference type="ARBA" id="ARBA00004370"/>
    </source>
</evidence>
<dbReference type="Gene3D" id="3.30.565.10">
    <property type="entry name" value="Histidine kinase-like ATPase, C-terminal domain"/>
    <property type="match status" value="1"/>
</dbReference>
<proteinExistence type="predicted"/>
<dbReference type="Gene3D" id="1.10.287.130">
    <property type="match status" value="1"/>
</dbReference>
<dbReference type="EC" id="2.7.13.3" evidence="3"/>
<dbReference type="GO" id="GO:0000155">
    <property type="term" value="F:phosphorelay sensor kinase activity"/>
    <property type="evidence" value="ECO:0007669"/>
    <property type="project" value="InterPro"/>
</dbReference>
<evidence type="ECO:0000313" key="13">
    <source>
        <dbReference type="EMBL" id="KFE63544.1"/>
    </source>
</evidence>
<dbReference type="PATRIC" id="fig|394096.3.peg.6993"/>
<dbReference type="CDD" id="cd18774">
    <property type="entry name" value="PDC2_HK_sensor"/>
    <property type="match status" value="1"/>
</dbReference>
<gene>
    <name evidence="13" type="ORF">DB31_2662</name>
</gene>
<dbReference type="STRING" id="394096.DB31_2662"/>
<dbReference type="PROSITE" id="PS50885">
    <property type="entry name" value="HAMP"/>
    <property type="match status" value="1"/>
</dbReference>
<evidence type="ECO:0000256" key="6">
    <source>
        <dbReference type="ARBA" id="ARBA00022777"/>
    </source>
</evidence>
<dbReference type="Proteomes" id="UP000028725">
    <property type="component" value="Unassembled WGS sequence"/>
</dbReference>
<organism evidence="13 14">
    <name type="scientific">Hyalangium minutum</name>
    <dbReference type="NCBI Taxonomy" id="394096"/>
    <lineage>
        <taxon>Bacteria</taxon>
        <taxon>Pseudomonadati</taxon>
        <taxon>Myxococcota</taxon>
        <taxon>Myxococcia</taxon>
        <taxon>Myxococcales</taxon>
        <taxon>Cystobacterineae</taxon>
        <taxon>Archangiaceae</taxon>
        <taxon>Hyalangium</taxon>
    </lineage>
</organism>
<dbReference type="EMBL" id="JMCB01000017">
    <property type="protein sequence ID" value="KFE63544.1"/>
    <property type="molecule type" value="Genomic_DNA"/>
</dbReference>
<feature type="domain" description="HAMP" evidence="12">
    <location>
        <begin position="292"/>
        <end position="343"/>
    </location>
</feature>
<dbReference type="FunFam" id="3.30.565.10:FF:000006">
    <property type="entry name" value="Sensor histidine kinase WalK"/>
    <property type="match status" value="1"/>
</dbReference>
<dbReference type="InterPro" id="IPR036890">
    <property type="entry name" value="HATPase_C_sf"/>
</dbReference>
<dbReference type="FunFam" id="1.10.287.130:FF:000001">
    <property type="entry name" value="Two-component sensor histidine kinase"/>
    <property type="match status" value="1"/>
</dbReference>
<dbReference type="CDD" id="cd00082">
    <property type="entry name" value="HisKA"/>
    <property type="match status" value="1"/>
</dbReference>
<dbReference type="InterPro" id="IPR003594">
    <property type="entry name" value="HATPase_dom"/>
</dbReference>
<dbReference type="SMART" id="SM00388">
    <property type="entry name" value="HisKA"/>
    <property type="match status" value="1"/>
</dbReference>
<dbReference type="PROSITE" id="PS50109">
    <property type="entry name" value="HIS_KIN"/>
    <property type="match status" value="1"/>
</dbReference>
<dbReference type="SUPFAM" id="SSF47384">
    <property type="entry name" value="Homodimeric domain of signal transducing histidine kinase"/>
    <property type="match status" value="1"/>
</dbReference>
<name>A0A085W781_9BACT</name>
<feature type="region of interest" description="Disordered" evidence="9">
    <location>
        <begin position="332"/>
        <end position="351"/>
    </location>
</feature>
<dbReference type="InterPro" id="IPR004358">
    <property type="entry name" value="Sig_transdc_His_kin-like_C"/>
</dbReference>
<dbReference type="Gene3D" id="3.30.450.20">
    <property type="entry name" value="PAS domain"/>
    <property type="match status" value="1"/>
</dbReference>
<dbReference type="GO" id="GO:0016020">
    <property type="term" value="C:membrane"/>
    <property type="evidence" value="ECO:0007669"/>
    <property type="project" value="UniProtKB-SubCell"/>
</dbReference>
<sequence length="584" mass="64787">MVLITGALLPVVAFSGLMVLRLTRQMQEGVERRLQNSAHEITWAFDREVSATIRTLQALAQSGHLDEGDVEGFRTEALRVQRSQPSWLTVILLTTEGQQLMNLRRPSGAPLPRATEPESLRRTVEDRQAVVGGLVMGNSGQYWGFPIRVPVIRDDQVLYVLSAIITPEALVDVVGRQSPAEGELEFTRVVVDREGLVAYRTRNPERFIGQPATGNFIQNTREGIEGVFRSVTLEGEHSYVAFSRSGLSGWLSAVVVPDEIIDEPFRRSVRVIAASGLLVLLISLTSAIVFARRFAGGLRSMAGAAEALASGEQPRVERSSIEEMERLGLSLTNSAERLRQHQEEERRSREGLEAAVRSRDEFLSLASHELKTPLTSLMLQTQLLQRRMERGEALPPERVGRLLEQTSRQAQRLARLVDDMLDISRLAAGKLSLEPDTFDLVELAAEVAAKLGPQMTEARCEVSVRVTEPVVGAWDRYRLEQVLTNFLTNAARYSAGKPVEVTVQKLEAHVELRVRDQGRGIAPEDHARIFQKFERAVHSHEVSGLGLGLFIVREIVEMHQGTVRVESALGQGATFIVTLPLRSS</sequence>
<evidence type="ECO:0000256" key="8">
    <source>
        <dbReference type="ARBA" id="ARBA00023136"/>
    </source>
</evidence>
<evidence type="ECO:0000256" key="4">
    <source>
        <dbReference type="ARBA" id="ARBA00022553"/>
    </source>
</evidence>
<dbReference type="SMART" id="SM00387">
    <property type="entry name" value="HATPase_c"/>
    <property type="match status" value="1"/>
</dbReference>
<keyword evidence="6 13" id="KW-0418">Kinase</keyword>
<evidence type="ECO:0000259" key="11">
    <source>
        <dbReference type="PROSITE" id="PS50109"/>
    </source>
</evidence>
<dbReference type="PRINTS" id="PR00344">
    <property type="entry name" value="BCTRLSENSOR"/>
</dbReference>
<dbReference type="InterPro" id="IPR003660">
    <property type="entry name" value="HAMP_dom"/>
</dbReference>
<evidence type="ECO:0000256" key="5">
    <source>
        <dbReference type="ARBA" id="ARBA00022679"/>
    </source>
</evidence>
<dbReference type="OrthoDB" id="5485866at2"/>
<evidence type="ECO:0000256" key="9">
    <source>
        <dbReference type="SAM" id="MobiDB-lite"/>
    </source>
</evidence>
<evidence type="ECO:0000313" key="14">
    <source>
        <dbReference type="Proteomes" id="UP000028725"/>
    </source>
</evidence>
<evidence type="ECO:0000256" key="1">
    <source>
        <dbReference type="ARBA" id="ARBA00000085"/>
    </source>
</evidence>
<comment type="caution">
    <text evidence="13">The sequence shown here is derived from an EMBL/GenBank/DDBJ whole genome shotgun (WGS) entry which is preliminary data.</text>
</comment>
<dbReference type="SUPFAM" id="SSF55874">
    <property type="entry name" value="ATPase domain of HSP90 chaperone/DNA topoisomerase II/histidine kinase"/>
    <property type="match status" value="1"/>
</dbReference>
<evidence type="ECO:0000256" key="3">
    <source>
        <dbReference type="ARBA" id="ARBA00012438"/>
    </source>
</evidence>
<keyword evidence="4" id="KW-0597">Phosphoprotein</keyword>
<feature type="transmembrane region" description="Helical" evidence="10">
    <location>
        <begin position="271"/>
        <end position="291"/>
    </location>
</feature>
<dbReference type="PANTHER" id="PTHR43711:SF31">
    <property type="entry name" value="HISTIDINE KINASE"/>
    <property type="match status" value="1"/>
</dbReference>
<dbReference type="Gene3D" id="6.10.340.10">
    <property type="match status" value="1"/>
</dbReference>
<dbReference type="InterPro" id="IPR050736">
    <property type="entry name" value="Sensor_HK_Regulatory"/>
</dbReference>
<protein>
    <recommendedName>
        <fullName evidence="3">histidine kinase</fullName>
        <ecNumber evidence="3">2.7.13.3</ecNumber>
    </recommendedName>
</protein>
<keyword evidence="14" id="KW-1185">Reference proteome</keyword>
<keyword evidence="10" id="KW-1133">Transmembrane helix</keyword>
<evidence type="ECO:0000256" key="7">
    <source>
        <dbReference type="ARBA" id="ARBA00023012"/>
    </source>
</evidence>
<dbReference type="RefSeq" id="WP_052420475.1">
    <property type="nucleotide sequence ID" value="NZ_JMCB01000017.1"/>
</dbReference>
<accession>A0A085W781</accession>
<dbReference type="InterPro" id="IPR003661">
    <property type="entry name" value="HisK_dim/P_dom"/>
</dbReference>
<keyword evidence="10" id="KW-0812">Transmembrane</keyword>
<feature type="compositionally biased region" description="Basic and acidic residues" evidence="9">
    <location>
        <begin position="336"/>
        <end position="351"/>
    </location>
</feature>
<keyword evidence="8 10" id="KW-0472">Membrane</keyword>
<comment type="subcellular location">
    <subcellularLocation>
        <location evidence="2">Membrane</location>
    </subcellularLocation>
</comment>
<dbReference type="PANTHER" id="PTHR43711">
    <property type="entry name" value="TWO-COMPONENT HISTIDINE KINASE"/>
    <property type="match status" value="1"/>
</dbReference>
<evidence type="ECO:0000256" key="10">
    <source>
        <dbReference type="SAM" id="Phobius"/>
    </source>
</evidence>
<dbReference type="AlphaFoldDB" id="A0A085W781"/>
<feature type="domain" description="Histidine kinase" evidence="11">
    <location>
        <begin position="365"/>
        <end position="583"/>
    </location>
</feature>
<dbReference type="Pfam" id="PF00512">
    <property type="entry name" value="HisKA"/>
    <property type="match status" value="1"/>
</dbReference>
<dbReference type="InterPro" id="IPR005467">
    <property type="entry name" value="His_kinase_dom"/>
</dbReference>
<comment type="catalytic activity">
    <reaction evidence="1">
        <text>ATP + protein L-histidine = ADP + protein N-phospho-L-histidine.</text>
        <dbReference type="EC" id="2.7.13.3"/>
    </reaction>
</comment>
<keyword evidence="7" id="KW-0902">Two-component regulatory system</keyword>
<keyword evidence="5" id="KW-0808">Transferase</keyword>
<evidence type="ECO:0000259" key="12">
    <source>
        <dbReference type="PROSITE" id="PS50885"/>
    </source>
</evidence>
<dbReference type="Pfam" id="PF02518">
    <property type="entry name" value="HATPase_c"/>
    <property type="match status" value="1"/>
</dbReference>
<dbReference type="InterPro" id="IPR036097">
    <property type="entry name" value="HisK_dim/P_sf"/>
</dbReference>
<reference evidence="13 14" key="1">
    <citation type="submission" date="2014-04" db="EMBL/GenBank/DDBJ databases">
        <title>Genome assembly of Hyalangium minutum DSM 14724.</title>
        <authorList>
            <person name="Sharma G."/>
            <person name="Subramanian S."/>
        </authorList>
    </citation>
    <scope>NUCLEOTIDE SEQUENCE [LARGE SCALE GENOMIC DNA]</scope>
    <source>
        <strain evidence="13 14">DSM 14724</strain>
    </source>
</reference>